<dbReference type="EMBL" id="JBHMAR010000016">
    <property type="protein sequence ID" value="MFB9736454.1"/>
    <property type="molecule type" value="Genomic_DNA"/>
</dbReference>
<feature type="region of interest" description="Disordered" evidence="1">
    <location>
        <begin position="1"/>
        <end position="40"/>
    </location>
</feature>
<name>A0ABV5VF57_9ACTN</name>
<gene>
    <name evidence="2" type="ORF">ACFFRO_15185</name>
</gene>
<reference evidence="2 3" key="1">
    <citation type="submission" date="2024-09" db="EMBL/GenBank/DDBJ databases">
        <authorList>
            <person name="Sun Q."/>
            <person name="Mori K."/>
        </authorList>
    </citation>
    <scope>NUCLEOTIDE SEQUENCE [LARGE SCALE GENOMIC DNA]</scope>
    <source>
        <strain evidence="2 3">JCM 10918</strain>
    </source>
</reference>
<feature type="compositionally biased region" description="Basic and acidic residues" evidence="1">
    <location>
        <begin position="1"/>
        <end position="12"/>
    </location>
</feature>
<feature type="region of interest" description="Disordered" evidence="1">
    <location>
        <begin position="178"/>
        <end position="215"/>
    </location>
</feature>
<dbReference type="Proteomes" id="UP001589703">
    <property type="component" value="Unassembled WGS sequence"/>
</dbReference>
<evidence type="ECO:0000313" key="2">
    <source>
        <dbReference type="EMBL" id="MFB9736454.1"/>
    </source>
</evidence>
<sequence length="399" mass="40458">MSRLSREQRENTPEPGGPAAPPLDVHVPAPGPDTGRASISGVPVVPADGEELQQAVLRHLYGIARSTGRPVYATVRDHRIGFAVPLRVDPDGSSRLTGEPVAMPGGDEVAEGGVPEAPAPGAPEAGVREVLVPGVSVAPEAPVPGVPVAPEAPAPGVPVAPEAPVPGVSEAAVQGSFGPPPVMPASGSAAEAEPEAAEGAVPTRTPAAGPAAAPAPVPPRFDVVAEAILGGEPTVGAGMPALLAEQVEKINEAVRSGRVAEASELADNTLNEAVRVLGAEHADVLRLRELSAYVAYLDGNPLRSFRLSLAVARVHHRACDAGAAYGNVQSAATAWRAVRDPLQGLDLGRELIGLWEELAAGDGPAAADIEELDSARARMTRLTGRAAARSTGGEDGGRD</sequence>
<comment type="caution">
    <text evidence="2">The sequence shown here is derived from an EMBL/GenBank/DDBJ whole genome shotgun (WGS) entry which is preliminary data.</text>
</comment>
<organism evidence="2 3">
    <name type="scientific">Streptomyces thermocoprophilus</name>
    <dbReference type="NCBI Taxonomy" id="78356"/>
    <lineage>
        <taxon>Bacteria</taxon>
        <taxon>Bacillati</taxon>
        <taxon>Actinomycetota</taxon>
        <taxon>Actinomycetes</taxon>
        <taxon>Kitasatosporales</taxon>
        <taxon>Streptomycetaceae</taxon>
        <taxon>Streptomyces</taxon>
    </lineage>
</organism>
<protein>
    <submittedName>
        <fullName evidence="2">Tetratricopeptide repeat protein</fullName>
    </submittedName>
</protein>
<keyword evidence="3" id="KW-1185">Reference proteome</keyword>
<feature type="compositionally biased region" description="Low complexity" evidence="1">
    <location>
        <begin position="184"/>
        <end position="212"/>
    </location>
</feature>
<proteinExistence type="predicted"/>
<evidence type="ECO:0000313" key="3">
    <source>
        <dbReference type="Proteomes" id="UP001589703"/>
    </source>
</evidence>
<accession>A0ABV5VF57</accession>
<evidence type="ECO:0000256" key="1">
    <source>
        <dbReference type="SAM" id="MobiDB-lite"/>
    </source>
</evidence>
<dbReference type="RefSeq" id="WP_385859094.1">
    <property type="nucleotide sequence ID" value="NZ_JBHMAR010000016.1"/>
</dbReference>